<organism evidence="1 2">
    <name type="scientific">Tritrichomonas musculus</name>
    <dbReference type="NCBI Taxonomy" id="1915356"/>
    <lineage>
        <taxon>Eukaryota</taxon>
        <taxon>Metamonada</taxon>
        <taxon>Parabasalia</taxon>
        <taxon>Tritrichomonadida</taxon>
        <taxon>Tritrichomonadidae</taxon>
        <taxon>Tritrichomonas</taxon>
    </lineage>
</organism>
<dbReference type="Proteomes" id="UP001470230">
    <property type="component" value="Unassembled WGS sequence"/>
</dbReference>
<protein>
    <recommendedName>
        <fullName evidence="3">DUF3447 domain-containing protein</fullName>
    </recommendedName>
</protein>
<evidence type="ECO:0000313" key="2">
    <source>
        <dbReference type="Proteomes" id="UP001470230"/>
    </source>
</evidence>
<evidence type="ECO:0000313" key="1">
    <source>
        <dbReference type="EMBL" id="KAK8860607.1"/>
    </source>
</evidence>
<dbReference type="SUPFAM" id="SSF48403">
    <property type="entry name" value="Ankyrin repeat"/>
    <property type="match status" value="1"/>
</dbReference>
<name>A0ABR2IDT5_9EUKA</name>
<dbReference type="PANTHER" id="PTHR24159">
    <property type="match status" value="1"/>
</dbReference>
<evidence type="ECO:0008006" key="3">
    <source>
        <dbReference type="Google" id="ProtNLM"/>
    </source>
</evidence>
<dbReference type="EMBL" id="JAPFFF010000018">
    <property type="protein sequence ID" value="KAK8860607.1"/>
    <property type="molecule type" value="Genomic_DNA"/>
</dbReference>
<dbReference type="InterPro" id="IPR036770">
    <property type="entry name" value="Ankyrin_rpt-contain_sf"/>
</dbReference>
<accession>A0ABR2IDT5</accession>
<gene>
    <name evidence="1" type="ORF">M9Y10_012272</name>
</gene>
<comment type="caution">
    <text evidence="1">The sequence shown here is derived from an EMBL/GenBank/DDBJ whole genome shotgun (WGS) entry which is preliminary data.</text>
</comment>
<reference evidence="1 2" key="1">
    <citation type="submission" date="2024-04" db="EMBL/GenBank/DDBJ databases">
        <title>Tritrichomonas musculus Genome.</title>
        <authorList>
            <person name="Alves-Ferreira E."/>
            <person name="Grigg M."/>
            <person name="Lorenzi H."/>
            <person name="Galac M."/>
        </authorList>
    </citation>
    <scope>NUCLEOTIDE SEQUENCE [LARGE SCALE GENOMIC DNA]</scope>
    <source>
        <strain evidence="1 2">EAF2021</strain>
    </source>
</reference>
<dbReference type="PANTHER" id="PTHR24159:SF5">
    <property type="entry name" value="ANK_REP_REGION DOMAIN-CONTAINING PROTEIN"/>
    <property type="match status" value="1"/>
</dbReference>
<proteinExistence type="predicted"/>
<keyword evidence="2" id="KW-1185">Reference proteome</keyword>
<sequence length="346" mass="41964">MKAVHNFILVFLDNEDEEKQNLDDFYELLNFQQNQLDIQELKSILYLISKINKNHNRKPFFFDKIKKLILILKNEIKQSLSNNEIYTIFKKNKLILLYLIDEGILVFDSNISNKISRYKDYFIPEINKFNSSDTPVNIPEFYDEKRRKGENDNYVCELIRNDNIEEFVIYCAKNSNPFYMTIKPSIYETNSFLEDKEPKLIEYSAFYGSIQILRFLFQNQVELTQSLWIYAIHGRNPEIIHFLEENKILPFDQTYQECLRESIKCHHNDFALYFKNNFIDTFDDHPDYIQNELCYGFHYYNFEFIPIDHNNFKFFFFYSIEYNCFNNLVDYYYKNIKGLDINELII</sequence>